<gene>
    <name evidence="3" type="ORF">H6B30_10105</name>
</gene>
<dbReference type="InterPro" id="IPR008928">
    <property type="entry name" value="6-hairpin_glycosidase_sf"/>
</dbReference>
<name>A0A939B527_9BACT</name>
<sequence length="772" mass="86832">MEKKQILSVMAAALMLIPASAGAKAKKKKAEKQLSTIEIIDKVNTHWQTANKPEVNAFWDNAAYFTGNMEAYKLTGNAKYLEYSDKWARHNKWSGATEQDPSKWQYKTYGEDQQHVLFGDWQICFQTYLDMYAMNPDPYKIARAKEVMGREASMSQNDFWWWIDALYMVMPVMTKMYNATGDVMYLDKLYANFKYADDLMFDKDEHLYFRDAKYIYPAHKTDEGKKDFWARGNGWALAGLAKVIADMPESYRHRAFFVERFRQLADAVSKCQQEDGYWTRSMLDAKQAEGPETSGTAFFAYGLLWGMNHGLLDRAVYGPVADKAWTYLSTVALQDDGSVGYVQPIGEKAVKGQKLTAANVTNFGTGAFLLAACEKVRYDDGSVMPATPVQFTVNVTNTLGSFRQEVVELDAKTVFAKLGISGGRQFQVYNAVGQQVPYQITYDGKVLIDAAVRPNGTAVFTFKKGTPKTFVNTCYGRMYPERVDDIAWENDRAAYRCYGPALQRTGEKSFGNDVWVKNTPELVVEQRYYIEDTSKAKIAQLKKTDPDAAKALEMATTYHYDQGNGLDCYKVGPTLGCGTPALIDGDNIVFPYCYKDYEILDNGPLRFTVKLVYNPSKYKTDANVVENRILSLDKNSNFNKMTVWYDGLTVPADLATGVVLHSEDVDNVVMGADYIQYADPTDNPAGQNFQIYVATLFPNGVSQTKKVMNANPVNGNAGHALGIVGNYKSGQKYTYYFGSAWSKYDCRSQAEWQERVNSALAGIKTPLTVEIK</sequence>
<evidence type="ECO:0000256" key="1">
    <source>
        <dbReference type="ARBA" id="ARBA00022801"/>
    </source>
</evidence>
<comment type="caution">
    <text evidence="3">The sequence shown here is derived from an EMBL/GenBank/DDBJ whole genome shotgun (WGS) entry which is preliminary data.</text>
</comment>
<dbReference type="PANTHER" id="PTHR33886:SF8">
    <property type="entry name" value="UNSATURATED RHAMNOGALACTURONAN HYDROLASE (EUROFUNG)"/>
    <property type="match status" value="1"/>
</dbReference>
<feature type="signal peptide" evidence="2">
    <location>
        <begin position="1"/>
        <end position="23"/>
    </location>
</feature>
<evidence type="ECO:0000313" key="3">
    <source>
        <dbReference type="EMBL" id="MBM6662096.1"/>
    </source>
</evidence>
<dbReference type="RefSeq" id="WP_205110206.1">
    <property type="nucleotide sequence ID" value="NZ_JACJJL010000016.1"/>
</dbReference>
<dbReference type="InterPro" id="IPR032342">
    <property type="entry name" value="DUF4861"/>
</dbReference>
<dbReference type="InterPro" id="IPR012341">
    <property type="entry name" value="6hp_glycosidase-like_sf"/>
</dbReference>
<protein>
    <submittedName>
        <fullName evidence="3">DUF4861 family protein</fullName>
    </submittedName>
</protein>
<keyword evidence="1" id="KW-0378">Hydrolase</keyword>
<organism evidence="3 4">
    <name type="scientific">Marseilla massiliensis</name>
    <dbReference type="NCBI Taxonomy" id="1841864"/>
    <lineage>
        <taxon>Bacteria</taxon>
        <taxon>Pseudomonadati</taxon>
        <taxon>Bacteroidota</taxon>
        <taxon>Bacteroidia</taxon>
        <taxon>Bacteroidales</taxon>
        <taxon>Prevotellaceae</taxon>
        <taxon>Marseilla</taxon>
    </lineage>
</organism>
<dbReference type="Pfam" id="PF16153">
    <property type="entry name" value="DUF4861"/>
    <property type="match status" value="1"/>
</dbReference>
<dbReference type="PANTHER" id="PTHR33886">
    <property type="entry name" value="UNSATURATED RHAMNOGALACTURONAN HYDROLASE (EUROFUNG)"/>
    <property type="match status" value="1"/>
</dbReference>
<dbReference type="AlphaFoldDB" id="A0A939B527"/>
<feature type="chain" id="PRO_5036829232" evidence="2">
    <location>
        <begin position="24"/>
        <end position="772"/>
    </location>
</feature>
<dbReference type="InterPro" id="IPR010905">
    <property type="entry name" value="Glyco_hydro_88"/>
</dbReference>
<keyword evidence="2" id="KW-0732">Signal</keyword>
<dbReference type="GO" id="GO:0016787">
    <property type="term" value="F:hydrolase activity"/>
    <property type="evidence" value="ECO:0007669"/>
    <property type="project" value="UniProtKB-KW"/>
</dbReference>
<dbReference type="Gene3D" id="1.50.10.10">
    <property type="match status" value="1"/>
</dbReference>
<accession>A0A939B527</accession>
<dbReference type="GO" id="GO:0005975">
    <property type="term" value="P:carbohydrate metabolic process"/>
    <property type="evidence" value="ECO:0007669"/>
    <property type="project" value="InterPro"/>
</dbReference>
<keyword evidence="4" id="KW-1185">Reference proteome</keyword>
<dbReference type="Pfam" id="PF07470">
    <property type="entry name" value="Glyco_hydro_88"/>
    <property type="match status" value="1"/>
</dbReference>
<proteinExistence type="predicted"/>
<evidence type="ECO:0000256" key="2">
    <source>
        <dbReference type="SAM" id="SignalP"/>
    </source>
</evidence>
<dbReference type="EMBL" id="JACJJL010000016">
    <property type="protein sequence ID" value="MBM6662096.1"/>
    <property type="molecule type" value="Genomic_DNA"/>
</dbReference>
<dbReference type="Proteomes" id="UP000764045">
    <property type="component" value="Unassembled WGS sequence"/>
</dbReference>
<dbReference type="InterPro" id="IPR052043">
    <property type="entry name" value="PolySaccharide_Degr_Enz"/>
</dbReference>
<dbReference type="SUPFAM" id="SSF48208">
    <property type="entry name" value="Six-hairpin glycosidases"/>
    <property type="match status" value="1"/>
</dbReference>
<evidence type="ECO:0000313" key="4">
    <source>
        <dbReference type="Proteomes" id="UP000764045"/>
    </source>
</evidence>
<reference evidence="3 4" key="1">
    <citation type="journal article" date="2021" name="Sci. Rep.">
        <title>The distribution of antibiotic resistance genes in chicken gut microbiota commensals.</title>
        <authorList>
            <person name="Juricova H."/>
            <person name="Matiasovicova J."/>
            <person name="Kubasova T."/>
            <person name="Cejkova D."/>
            <person name="Rychlik I."/>
        </authorList>
    </citation>
    <scope>NUCLEOTIDE SEQUENCE [LARGE SCALE GENOMIC DNA]</scope>
    <source>
        <strain evidence="3 4">An819</strain>
    </source>
</reference>